<feature type="transmembrane region" description="Helical" evidence="13">
    <location>
        <begin position="63"/>
        <end position="84"/>
    </location>
</feature>
<dbReference type="PRINTS" id="PR01078">
    <property type="entry name" value="AMINACHANNEL"/>
</dbReference>
<evidence type="ECO:0000256" key="6">
    <source>
        <dbReference type="ARBA" id="ARBA00022989"/>
    </source>
</evidence>
<dbReference type="PANTHER" id="PTHR11690:SF243">
    <property type="entry name" value="PICKPOCKET 12-RELATED"/>
    <property type="match status" value="1"/>
</dbReference>
<evidence type="ECO:0000256" key="8">
    <source>
        <dbReference type="ARBA" id="ARBA00023065"/>
    </source>
</evidence>
<evidence type="ECO:0000256" key="11">
    <source>
        <dbReference type="ARBA" id="ARBA00023303"/>
    </source>
</evidence>
<keyword evidence="5 12" id="KW-0812">Transmembrane</keyword>
<evidence type="ECO:0000313" key="14">
    <source>
        <dbReference type="EMBL" id="BFG05050.1"/>
    </source>
</evidence>
<protein>
    <submittedName>
        <fullName evidence="14">Pickpocket protein 28</fullName>
    </submittedName>
</protein>
<keyword evidence="9 13" id="KW-0472">Membrane</keyword>
<dbReference type="Proteomes" id="UP001500889">
    <property type="component" value="Chromosome E"/>
</dbReference>
<evidence type="ECO:0000256" key="1">
    <source>
        <dbReference type="ARBA" id="ARBA00004141"/>
    </source>
</evidence>
<evidence type="ECO:0000256" key="3">
    <source>
        <dbReference type="ARBA" id="ARBA00022448"/>
    </source>
</evidence>
<dbReference type="GO" id="GO:0005886">
    <property type="term" value="C:plasma membrane"/>
    <property type="evidence" value="ECO:0007669"/>
    <property type="project" value="TreeGrafter"/>
</dbReference>
<sequence length="599" mass="67875">METSAGISQIVAMESSVKPQRQGSSMFLLRSFGRSLKEFLRSTGLHGLKFVGDSSLSSWERSFFFCSFVVALVVTCNLIVNIYAKWDSTPVIIGISPQATSILKVPFPAITICNMNQVQSSQVSHYREGSDESAILKLLCNSEMEDSEDLDDDVSRFNFAQNTLRISDFVSNHSQHCDKMLLYCRFNAVEHNCSHLFQQLMTDEGLCCVFNFQPPEFLYKPFSNSRRNLTMKNGFQAVKWNPETGYPDQLPTKYYPATAIGTGITLGFSAVLDAQMSEYYCSSTNGPGFKVRILESRLTRAEVILQVYFHNPTEVPDVKEAGLITAIGFETNYRMEVVRAEAVPAIRSISRDGRQCLFGNEKELIFYKTYTRLNCEQECMAGYLYESCACIPFNYPQIYSNATTCGMRDTLCLRRAQQAAIRPGWIKCRQQCLPGCFDLSYMASGFSFPLATSKFQLANPLVESINKSYLSENIAVINVYYRESVYYGNMKNAYVGLTEFLSNIGGVMGLFMGFSVISLAEIFYFLLLKPLVELFLWKRSDQVDAQKSIKHNAFAIEQPEMIDNKAIVWHTRELHPQGLKLKLSRTVKRNRNKTNVFAQ</sequence>
<comment type="subcellular location">
    <subcellularLocation>
        <location evidence="1">Membrane</location>
        <topology evidence="1">Multi-pass membrane protein</topology>
    </subcellularLocation>
</comment>
<keyword evidence="3 12" id="KW-0813">Transport</keyword>
<keyword evidence="7" id="KW-0915">Sodium</keyword>
<evidence type="ECO:0000256" key="5">
    <source>
        <dbReference type="ARBA" id="ARBA00022692"/>
    </source>
</evidence>
<keyword evidence="15" id="KW-1185">Reference proteome</keyword>
<dbReference type="PANTHER" id="PTHR11690">
    <property type="entry name" value="AMILORIDE-SENSITIVE SODIUM CHANNEL-RELATED"/>
    <property type="match status" value="1"/>
</dbReference>
<dbReference type="InterPro" id="IPR001873">
    <property type="entry name" value="ENaC"/>
</dbReference>
<keyword evidence="8 12" id="KW-0406">Ion transport</keyword>
<evidence type="ECO:0000256" key="10">
    <source>
        <dbReference type="ARBA" id="ARBA00023201"/>
    </source>
</evidence>
<evidence type="ECO:0000256" key="4">
    <source>
        <dbReference type="ARBA" id="ARBA00022461"/>
    </source>
</evidence>
<name>A0AAU9G8Z3_DROMD</name>
<dbReference type="EMBL" id="AP029267">
    <property type="protein sequence ID" value="BFG05050.1"/>
    <property type="molecule type" value="Genomic_DNA"/>
</dbReference>
<keyword evidence="4 12" id="KW-0894">Sodium channel</keyword>
<accession>A0AAU9G8Z3</accession>
<evidence type="ECO:0000256" key="13">
    <source>
        <dbReference type="SAM" id="Phobius"/>
    </source>
</evidence>
<dbReference type="Gene3D" id="2.60.470.10">
    <property type="entry name" value="Acid-sensing ion channels like domains"/>
    <property type="match status" value="1"/>
</dbReference>
<proteinExistence type="inferred from homology"/>
<keyword evidence="6 13" id="KW-1133">Transmembrane helix</keyword>
<evidence type="ECO:0000256" key="12">
    <source>
        <dbReference type="RuleBase" id="RU000679"/>
    </source>
</evidence>
<feature type="transmembrane region" description="Helical" evidence="13">
    <location>
        <begin position="507"/>
        <end position="528"/>
    </location>
</feature>
<keyword evidence="10 12" id="KW-0739">Sodium transport</keyword>
<evidence type="ECO:0000256" key="9">
    <source>
        <dbReference type="ARBA" id="ARBA00023136"/>
    </source>
</evidence>
<evidence type="ECO:0000313" key="15">
    <source>
        <dbReference type="Proteomes" id="UP001500889"/>
    </source>
</evidence>
<dbReference type="GO" id="GO:0015280">
    <property type="term" value="F:ligand-gated sodium channel activity"/>
    <property type="evidence" value="ECO:0007669"/>
    <property type="project" value="TreeGrafter"/>
</dbReference>
<dbReference type="Gene3D" id="1.10.287.820">
    <property type="entry name" value="Acid-sensing ion channel domain"/>
    <property type="match status" value="1"/>
</dbReference>
<dbReference type="Pfam" id="PF00858">
    <property type="entry name" value="ASC"/>
    <property type="match status" value="1"/>
</dbReference>
<keyword evidence="11 12" id="KW-0407">Ion channel</keyword>
<comment type="similarity">
    <text evidence="2 12">Belongs to the amiloride-sensitive sodium channel (TC 1.A.6) family.</text>
</comment>
<gene>
    <name evidence="14" type="ORF">DMAD_03872</name>
</gene>
<reference evidence="14 15" key="1">
    <citation type="submission" date="2024-02" db="EMBL/GenBank/DDBJ databases">
        <title>A chromosome-level genome assembly of Drosophila madeirensis, a fruit fly species endemic to Madeira island.</title>
        <authorList>
            <person name="Tomihara K."/>
            <person name="Llopart A."/>
            <person name="Yamamoto D."/>
        </authorList>
    </citation>
    <scope>NUCLEOTIDE SEQUENCE [LARGE SCALE GENOMIC DNA]</scope>
    <source>
        <strain evidence="14 15">RF1</strain>
    </source>
</reference>
<dbReference type="AlphaFoldDB" id="A0AAU9G8Z3"/>
<evidence type="ECO:0000256" key="2">
    <source>
        <dbReference type="ARBA" id="ARBA00007193"/>
    </source>
</evidence>
<organism evidence="14 15">
    <name type="scientific">Drosophila madeirensis</name>
    <name type="common">Fruit fly</name>
    <dbReference type="NCBI Taxonomy" id="30013"/>
    <lineage>
        <taxon>Eukaryota</taxon>
        <taxon>Metazoa</taxon>
        <taxon>Ecdysozoa</taxon>
        <taxon>Arthropoda</taxon>
        <taxon>Hexapoda</taxon>
        <taxon>Insecta</taxon>
        <taxon>Pterygota</taxon>
        <taxon>Neoptera</taxon>
        <taxon>Endopterygota</taxon>
        <taxon>Diptera</taxon>
        <taxon>Brachycera</taxon>
        <taxon>Muscomorpha</taxon>
        <taxon>Ephydroidea</taxon>
        <taxon>Drosophilidae</taxon>
        <taxon>Drosophila</taxon>
        <taxon>Sophophora</taxon>
    </lineage>
</organism>
<evidence type="ECO:0000256" key="7">
    <source>
        <dbReference type="ARBA" id="ARBA00023053"/>
    </source>
</evidence>